<gene>
    <name evidence="1" type="ORF">B0I26_101197</name>
</gene>
<accession>A0A327YRQ9</accession>
<evidence type="ECO:0000313" key="1">
    <source>
        <dbReference type="EMBL" id="RAK23242.1"/>
    </source>
</evidence>
<dbReference type="Proteomes" id="UP000248555">
    <property type="component" value="Unassembled WGS sequence"/>
</dbReference>
<dbReference type="OrthoDB" id="2917898at2"/>
<reference evidence="1 2" key="1">
    <citation type="submission" date="2018-06" db="EMBL/GenBank/DDBJ databases">
        <title>Genomic Encyclopedia of Type Strains, Phase III (KMG-III): the genomes of soil and plant-associated and newly described type strains.</title>
        <authorList>
            <person name="Whitman W."/>
        </authorList>
    </citation>
    <scope>NUCLEOTIDE SEQUENCE [LARGE SCALE GENOMIC DNA]</scope>
    <source>
        <strain evidence="1 2">CGMCC 1.8979</strain>
    </source>
</reference>
<protein>
    <submittedName>
        <fullName evidence="1">Uncharacterized protein</fullName>
    </submittedName>
</protein>
<proteinExistence type="predicted"/>
<comment type="caution">
    <text evidence="1">The sequence shown here is derived from an EMBL/GenBank/DDBJ whole genome shotgun (WGS) entry which is preliminary data.</text>
</comment>
<organism evidence="1 2">
    <name type="scientific">Paranoxybacillus vitaminiphilus</name>
    <dbReference type="NCBI Taxonomy" id="581036"/>
    <lineage>
        <taxon>Bacteria</taxon>
        <taxon>Bacillati</taxon>
        <taxon>Bacillota</taxon>
        <taxon>Bacilli</taxon>
        <taxon>Bacillales</taxon>
        <taxon>Anoxybacillaceae</taxon>
        <taxon>Paranoxybacillus</taxon>
    </lineage>
</organism>
<sequence>MVTAIVIPILFAYFYYLTKKERRKYYEKWTKIRNVKEEAWIKGSIIDVQERKERYYHHYFIHVIDVVLDDGYKKIIARTQLPATDLTEKPIFQKGETIICYGQWHDGIFLFEKFLTGHSTEV</sequence>
<evidence type="ECO:0000313" key="2">
    <source>
        <dbReference type="Proteomes" id="UP000248555"/>
    </source>
</evidence>
<dbReference type="EMBL" id="QLMH01000001">
    <property type="protein sequence ID" value="RAK23242.1"/>
    <property type="molecule type" value="Genomic_DNA"/>
</dbReference>
<dbReference type="RefSeq" id="WP_111643601.1">
    <property type="nucleotide sequence ID" value="NZ_QLMH01000001.1"/>
</dbReference>
<dbReference type="AlphaFoldDB" id="A0A327YRQ9"/>
<keyword evidence="2" id="KW-1185">Reference proteome</keyword>
<name>A0A327YRQ9_9BACL</name>